<feature type="transmembrane region" description="Helical" evidence="7">
    <location>
        <begin position="89"/>
        <end position="111"/>
    </location>
</feature>
<feature type="transmembrane region" description="Helical" evidence="7">
    <location>
        <begin position="20"/>
        <end position="39"/>
    </location>
</feature>
<dbReference type="InterPro" id="IPR000515">
    <property type="entry name" value="MetI-like"/>
</dbReference>
<dbReference type="PANTHER" id="PTHR30193">
    <property type="entry name" value="ABC TRANSPORTER PERMEASE PROTEIN"/>
    <property type="match status" value="1"/>
</dbReference>
<dbReference type="OrthoDB" id="2555643at2"/>
<evidence type="ECO:0000256" key="4">
    <source>
        <dbReference type="ARBA" id="ARBA00022692"/>
    </source>
</evidence>
<evidence type="ECO:0000313" key="10">
    <source>
        <dbReference type="Proteomes" id="UP000190626"/>
    </source>
</evidence>
<dbReference type="STRING" id="1469647.BC351_28450"/>
<sequence length="318" mass="36473">MQAAPSTIKKRNRVEGSGMAKKYSSLILMTLPGVLYLFINNYLPMLGTFIAFKNINYTKGIFHSDWVGFKNFEFLFKSQDAFIITRNTLLYNGTFIIVNNLIIALLVALLLNEIKNRFARNLYQSIMLLPFLISFSIVGYIVLAFFSIEHGFINKVIFPFLHIQPIEWYLESKYWPYILVIVNTWKYVGYSSLIYFAAMIGINQEYYEAARMDGANRWLQMTKITLPLIRPVVIVVVLILIGRIFYADFGMFFQVPLNTGILFSTTNVIDTYVYRALLVTGDIGMSSAAGLYQSTVGFVLVIIANMLVRKWDKESALF</sequence>
<feature type="transmembrane region" description="Helical" evidence="7">
    <location>
        <begin position="290"/>
        <end position="308"/>
    </location>
</feature>
<evidence type="ECO:0000256" key="5">
    <source>
        <dbReference type="ARBA" id="ARBA00022989"/>
    </source>
</evidence>
<keyword evidence="3" id="KW-1003">Cell membrane</keyword>
<keyword evidence="4 7" id="KW-0812">Transmembrane</keyword>
<organism evidence="9 10">
    <name type="scientific">Paenibacillus ferrarius</name>
    <dbReference type="NCBI Taxonomy" id="1469647"/>
    <lineage>
        <taxon>Bacteria</taxon>
        <taxon>Bacillati</taxon>
        <taxon>Bacillota</taxon>
        <taxon>Bacilli</taxon>
        <taxon>Bacillales</taxon>
        <taxon>Paenibacillaceae</taxon>
        <taxon>Paenibacillus</taxon>
    </lineage>
</organism>
<dbReference type="GO" id="GO:0005886">
    <property type="term" value="C:plasma membrane"/>
    <property type="evidence" value="ECO:0007669"/>
    <property type="project" value="UniProtKB-SubCell"/>
</dbReference>
<keyword evidence="2 7" id="KW-0813">Transport</keyword>
<dbReference type="Proteomes" id="UP000190626">
    <property type="component" value="Unassembled WGS sequence"/>
</dbReference>
<feature type="domain" description="ABC transmembrane type-1" evidence="8">
    <location>
        <begin position="90"/>
        <end position="304"/>
    </location>
</feature>
<dbReference type="GO" id="GO:0055085">
    <property type="term" value="P:transmembrane transport"/>
    <property type="evidence" value="ECO:0007669"/>
    <property type="project" value="InterPro"/>
</dbReference>
<dbReference type="InterPro" id="IPR035906">
    <property type="entry name" value="MetI-like_sf"/>
</dbReference>
<dbReference type="PROSITE" id="PS50928">
    <property type="entry name" value="ABC_TM1"/>
    <property type="match status" value="1"/>
</dbReference>
<dbReference type="CDD" id="cd06261">
    <property type="entry name" value="TM_PBP2"/>
    <property type="match status" value="1"/>
</dbReference>
<dbReference type="SUPFAM" id="SSF161098">
    <property type="entry name" value="MetI-like"/>
    <property type="match status" value="1"/>
</dbReference>
<protein>
    <submittedName>
        <fullName evidence="9">Sugar ABC transporter permease</fullName>
    </submittedName>
</protein>
<feature type="transmembrane region" description="Helical" evidence="7">
    <location>
        <begin position="187"/>
        <end position="207"/>
    </location>
</feature>
<evidence type="ECO:0000313" key="9">
    <source>
        <dbReference type="EMBL" id="OPH56425.1"/>
    </source>
</evidence>
<comment type="similarity">
    <text evidence="7">Belongs to the binding-protein-dependent transport system permease family.</text>
</comment>
<proteinExistence type="inferred from homology"/>
<keyword evidence="10" id="KW-1185">Reference proteome</keyword>
<comment type="caution">
    <text evidence="9">The sequence shown here is derived from an EMBL/GenBank/DDBJ whole genome shotgun (WGS) entry which is preliminary data.</text>
</comment>
<evidence type="ECO:0000256" key="6">
    <source>
        <dbReference type="ARBA" id="ARBA00023136"/>
    </source>
</evidence>
<evidence type="ECO:0000256" key="7">
    <source>
        <dbReference type="RuleBase" id="RU363032"/>
    </source>
</evidence>
<feature type="transmembrane region" description="Helical" evidence="7">
    <location>
        <begin position="123"/>
        <end position="148"/>
    </location>
</feature>
<reference evidence="10" key="1">
    <citation type="submission" date="2016-07" db="EMBL/GenBank/DDBJ databases">
        <authorList>
            <person name="Florea S."/>
            <person name="Webb J.S."/>
            <person name="Jaromczyk J."/>
            <person name="Schardl C.L."/>
        </authorList>
    </citation>
    <scope>NUCLEOTIDE SEQUENCE [LARGE SCALE GENOMIC DNA]</scope>
    <source>
        <strain evidence="10">CY1</strain>
    </source>
</reference>
<dbReference type="Gene3D" id="1.10.3720.10">
    <property type="entry name" value="MetI-like"/>
    <property type="match status" value="1"/>
</dbReference>
<dbReference type="AlphaFoldDB" id="A0A1V4HIC7"/>
<keyword evidence="6 7" id="KW-0472">Membrane</keyword>
<gene>
    <name evidence="9" type="ORF">BC351_28450</name>
</gene>
<evidence type="ECO:0000256" key="3">
    <source>
        <dbReference type="ARBA" id="ARBA00022475"/>
    </source>
</evidence>
<evidence type="ECO:0000256" key="2">
    <source>
        <dbReference type="ARBA" id="ARBA00022448"/>
    </source>
</evidence>
<name>A0A1V4HIC7_9BACL</name>
<dbReference type="EMBL" id="MBTG01000016">
    <property type="protein sequence ID" value="OPH56425.1"/>
    <property type="molecule type" value="Genomic_DNA"/>
</dbReference>
<evidence type="ECO:0000256" key="1">
    <source>
        <dbReference type="ARBA" id="ARBA00004651"/>
    </source>
</evidence>
<dbReference type="InterPro" id="IPR051393">
    <property type="entry name" value="ABC_transporter_permease"/>
</dbReference>
<comment type="subcellular location">
    <subcellularLocation>
        <location evidence="1 7">Cell membrane</location>
        <topology evidence="1 7">Multi-pass membrane protein</topology>
    </subcellularLocation>
</comment>
<keyword evidence="5 7" id="KW-1133">Transmembrane helix</keyword>
<evidence type="ECO:0000259" key="8">
    <source>
        <dbReference type="PROSITE" id="PS50928"/>
    </source>
</evidence>
<feature type="transmembrane region" description="Helical" evidence="7">
    <location>
        <begin position="228"/>
        <end position="246"/>
    </location>
</feature>
<dbReference type="PANTHER" id="PTHR30193:SF44">
    <property type="entry name" value="LACTOSE TRANSPORT SYSTEM PERMEASE PROTEIN LACF"/>
    <property type="match status" value="1"/>
</dbReference>
<accession>A0A1V4HIC7</accession>
<dbReference type="Pfam" id="PF00528">
    <property type="entry name" value="BPD_transp_1"/>
    <property type="match status" value="1"/>
</dbReference>